<dbReference type="InterPro" id="IPR005121">
    <property type="entry name" value="Fdx_antiC-bd"/>
</dbReference>
<organism evidence="20 21">
    <name type="scientific">Candidatus Falkowbacteria bacterium RIFOXYC2_FULL_48_21</name>
    <dbReference type="NCBI Taxonomy" id="1798005"/>
    <lineage>
        <taxon>Bacteria</taxon>
        <taxon>Candidatus Falkowiibacteriota</taxon>
    </lineage>
</organism>
<name>A0A1F5TDV5_9BACT</name>
<evidence type="ECO:0000259" key="17">
    <source>
        <dbReference type="PROSITE" id="PS50886"/>
    </source>
</evidence>
<dbReference type="EMBL" id="MFGM01000030">
    <property type="protein sequence ID" value="OGF36681.1"/>
    <property type="molecule type" value="Genomic_DNA"/>
</dbReference>
<dbReference type="SUPFAM" id="SSF54991">
    <property type="entry name" value="Anticodon-binding domain of PheRS"/>
    <property type="match status" value="1"/>
</dbReference>
<evidence type="ECO:0000256" key="9">
    <source>
        <dbReference type="ARBA" id="ARBA00022840"/>
    </source>
</evidence>
<evidence type="ECO:0000256" key="7">
    <source>
        <dbReference type="ARBA" id="ARBA00022723"/>
    </source>
</evidence>
<evidence type="ECO:0000259" key="18">
    <source>
        <dbReference type="PROSITE" id="PS51447"/>
    </source>
</evidence>
<evidence type="ECO:0000256" key="16">
    <source>
        <dbReference type="PROSITE-ProRule" id="PRU00209"/>
    </source>
</evidence>
<comment type="cofactor">
    <cofactor evidence="15">
        <name>Mg(2+)</name>
        <dbReference type="ChEBI" id="CHEBI:18420"/>
    </cofactor>
    <text evidence="15">Binds 2 magnesium ions per tetramer.</text>
</comment>
<keyword evidence="5 16" id="KW-0820">tRNA-binding</keyword>
<dbReference type="PROSITE" id="PS51447">
    <property type="entry name" value="FDX_ACB"/>
    <property type="match status" value="1"/>
</dbReference>
<comment type="similarity">
    <text evidence="2 15">Belongs to the phenylalanyl-tRNA synthetase beta subunit family. Type 1 subfamily.</text>
</comment>
<dbReference type="InterPro" id="IPR045864">
    <property type="entry name" value="aa-tRNA-synth_II/BPL/LPL"/>
</dbReference>
<dbReference type="SMART" id="SM00874">
    <property type="entry name" value="B5"/>
    <property type="match status" value="1"/>
</dbReference>
<dbReference type="CDD" id="cd02796">
    <property type="entry name" value="tRNA_bind_bactPheRS"/>
    <property type="match status" value="1"/>
</dbReference>
<evidence type="ECO:0000256" key="15">
    <source>
        <dbReference type="HAMAP-Rule" id="MF_00283"/>
    </source>
</evidence>
<dbReference type="InterPro" id="IPR012340">
    <property type="entry name" value="NA-bd_OB-fold"/>
</dbReference>
<comment type="caution">
    <text evidence="20">The sequence shown here is derived from an EMBL/GenBank/DDBJ whole genome shotgun (WGS) entry which is preliminary data.</text>
</comment>
<keyword evidence="12 15" id="KW-0648">Protein biosynthesis</keyword>
<dbReference type="PANTHER" id="PTHR10947">
    <property type="entry name" value="PHENYLALANYL-TRNA SYNTHETASE BETA CHAIN AND LEUCINE-RICH REPEAT-CONTAINING PROTEIN 47"/>
    <property type="match status" value="1"/>
</dbReference>
<evidence type="ECO:0000256" key="8">
    <source>
        <dbReference type="ARBA" id="ARBA00022741"/>
    </source>
</evidence>
<dbReference type="Gene3D" id="3.30.930.10">
    <property type="entry name" value="Bira Bifunctional Protein, Domain 2"/>
    <property type="match status" value="1"/>
</dbReference>
<evidence type="ECO:0000256" key="2">
    <source>
        <dbReference type="ARBA" id="ARBA00008653"/>
    </source>
</evidence>
<evidence type="ECO:0000256" key="13">
    <source>
        <dbReference type="ARBA" id="ARBA00023146"/>
    </source>
</evidence>
<comment type="catalytic activity">
    <reaction evidence="14 15">
        <text>tRNA(Phe) + L-phenylalanine + ATP = L-phenylalanyl-tRNA(Phe) + AMP + diphosphate + H(+)</text>
        <dbReference type="Rhea" id="RHEA:19413"/>
        <dbReference type="Rhea" id="RHEA-COMP:9668"/>
        <dbReference type="Rhea" id="RHEA-COMP:9699"/>
        <dbReference type="ChEBI" id="CHEBI:15378"/>
        <dbReference type="ChEBI" id="CHEBI:30616"/>
        <dbReference type="ChEBI" id="CHEBI:33019"/>
        <dbReference type="ChEBI" id="CHEBI:58095"/>
        <dbReference type="ChEBI" id="CHEBI:78442"/>
        <dbReference type="ChEBI" id="CHEBI:78531"/>
        <dbReference type="ChEBI" id="CHEBI:456215"/>
        <dbReference type="EC" id="6.1.1.20"/>
    </reaction>
</comment>
<keyword evidence="4 15" id="KW-0963">Cytoplasm</keyword>
<evidence type="ECO:0000256" key="14">
    <source>
        <dbReference type="ARBA" id="ARBA00049255"/>
    </source>
</evidence>
<feature type="domain" description="B5" evidence="19">
    <location>
        <begin position="406"/>
        <end position="483"/>
    </location>
</feature>
<dbReference type="InterPro" id="IPR004532">
    <property type="entry name" value="Phe-tRNA-ligase_IIc_bsu_bact"/>
</dbReference>
<dbReference type="SUPFAM" id="SSF55681">
    <property type="entry name" value="Class II aaRS and biotin synthetases"/>
    <property type="match status" value="1"/>
</dbReference>
<dbReference type="SUPFAM" id="SSF50249">
    <property type="entry name" value="Nucleic acid-binding proteins"/>
    <property type="match status" value="1"/>
</dbReference>
<keyword evidence="8 15" id="KW-0547">Nucleotide-binding</keyword>
<keyword evidence="11 16" id="KW-0694">RNA-binding</keyword>
<dbReference type="GO" id="GO:0006432">
    <property type="term" value="P:phenylalanyl-tRNA aminoacylation"/>
    <property type="evidence" value="ECO:0007669"/>
    <property type="project" value="UniProtKB-UniRule"/>
</dbReference>
<comment type="subunit">
    <text evidence="3 15">Tetramer of two alpha and two beta subunits.</text>
</comment>
<dbReference type="HAMAP" id="MF_00283">
    <property type="entry name" value="Phe_tRNA_synth_beta1"/>
    <property type="match status" value="1"/>
</dbReference>
<feature type="domain" description="FDX-ACB" evidence="18">
    <location>
        <begin position="709"/>
        <end position="802"/>
    </location>
</feature>
<reference evidence="20 21" key="1">
    <citation type="journal article" date="2016" name="Nat. Commun.">
        <title>Thousands of microbial genomes shed light on interconnected biogeochemical processes in an aquifer system.</title>
        <authorList>
            <person name="Anantharaman K."/>
            <person name="Brown C.T."/>
            <person name="Hug L.A."/>
            <person name="Sharon I."/>
            <person name="Castelle C.J."/>
            <person name="Probst A.J."/>
            <person name="Thomas B.C."/>
            <person name="Singh A."/>
            <person name="Wilkins M.J."/>
            <person name="Karaoz U."/>
            <person name="Brodie E.L."/>
            <person name="Williams K.H."/>
            <person name="Hubbard S.S."/>
            <person name="Banfield J.F."/>
        </authorList>
    </citation>
    <scope>NUCLEOTIDE SEQUENCE [LARGE SCALE GENOMIC DNA]</scope>
</reference>
<dbReference type="SMART" id="SM00873">
    <property type="entry name" value="B3_4"/>
    <property type="match status" value="1"/>
</dbReference>
<dbReference type="GO" id="GO:0005524">
    <property type="term" value="F:ATP binding"/>
    <property type="evidence" value="ECO:0007669"/>
    <property type="project" value="UniProtKB-UniRule"/>
</dbReference>
<dbReference type="SMART" id="SM00896">
    <property type="entry name" value="FDX-ACB"/>
    <property type="match status" value="1"/>
</dbReference>
<dbReference type="Pfam" id="PF03483">
    <property type="entry name" value="B3_4"/>
    <property type="match status" value="1"/>
</dbReference>
<dbReference type="GO" id="GO:0000287">
    <property type="term" value="F:magnesium ion binding"/>
    <property type="evidence" value="ECO:0007669"/>
    <property type="project" value="UniProtKB-UniRule"/>
</dbReference>
<keyword evidence="13 15" id="KW-0030">Aminoacyl-tRNA synthetase</keyword>
<dbReference type="PANTHER" id="PTHR10947:SF0">
    <property type="entry name" value="PHENYLALANINE--TRNA LIGASE BETA SUBUNIT"/>
    <property type="match status" value="1"/>
</dbReference>
<comment type="subcellular location">
    <subcellularLocation>
        <location evidence="1 15">Cytoplasm</location>
    </subcellularLocation>
</comment>
<dbReference type="GO" id="GO:0009328">
    <property type="term" value="C:phenylalanine-tRNA ligase complex"/>
    <property type="evidence" value="ECO:0007669"/>
    <property type="project" value="TreeGrafter"/>
</dbReference>
<dbReference type="Proteomes" id="UP000178656">
    <property type="component" value="Unassembled WGS sequence"/>
</dbReference>
<dbReference type="InterPro" id="IPR041616">
    <property type="entry name" value="PheRS_beta_core"/>
</dbReference>
<dbReference type="GO" id="GO:0004826">
    <property type="term" value="F:phenylalanine-tRNA ligase activity"/>
    <property type="evidence" value="ECO:0007669"/>
    <property type="project" value="UniProtKB-UniRule"/>
</dbReference>
<keyword evidence="7 15" id="KW-0479">Metal-binding</keyword>
<evidence type="ECO:0000256" key="10">
    <source>
        <dbReference type="ARBA" id="ARBA00022842"/>
    </source>
</evidence>
<keyword evidence="10 15" id="KW-0460">Magnesium</keyword>
<evidence type="ECO:0000256" key="11">
    <source>
        <dbReference type="ARBA" id="ARBA00022884"/>
    </source>
</evidence>
<dbReference type="InterPro" id="IPR033714">
    <property type="entry name" value="tRNA_bind_bactPheRS"/>
</dbReference>
<evidence type="ECO:0000313" key="20">
    <source>
        <dbReference type="EMBL" id="OGF36681.1"/>
    </source>
</evidence>
<dbReference type="EC" id="6.1.1.20" evidence="15"/>
<feature type="binding site" evidence="15">
    <location>
        <position position="467"/>
    </location>
    <ligand>
        <name>Mg(2+)</name>
        <dbReference type="ChEBI" id="CHEBI:18420"/>
        <note>shared with alpha subunit</note>
    </ligand>
</feature>
<dbReference type="InterPro" id="IPR036690">
    <property type="entry name" value="Fdx_antiC-bd_sf"/>
</dbReference>
<evidence type="ECO:0000256" key="1">
    <source>
        <dbReference type="ARBA" id="ARBA00004496"/>
    </source>
</evidence>
<feature type="binding site" evidence="15">
    <location>
        <position position="461"/>
    </location>
    <ligand>
        <name>Mg(2+)</name>
        <dbReference type="ChEBI" id="CHEBI:18420"/>
        <note>shared with alpha subunit</note>
    </ligand>
</feature>
<feature type="domain" description="TRNA-binding" evidence="17">
    <location>
        <begin position="41"/>
        <end position="151"/>
    </location>
</feature>
<evidence type="ECO:0000256" key="6">
    <source>
        <dbReference type="ARBA" id="ARBA00022598"/>
    </source>
</evidence>
<dbReference type="Pfam" id="PF03147">
    <property type="entry name" value="FDX-ACB"/>
    <property type="match status" value="1"/>
</dbReference>
<dbReference type="Gene3D" id="2.40.50.140">
    <property type="entry name" value="Nucleic acid-binding proteins"/>
    <property type="match status" value="1"/>
</dbReference>
<dbReference type="InterPro" id="IPR005146">
    <property type="entry name" value="B3/B4_tRNA-bd"/>
</dbReference>
<proteinExistence type="inferred from homology"/>
<dbReference type="PROSITE" id="PS50886">
    <property type="entry name" value="TRBD"/>
    <property type="match status" value="1"/>
</dbReference>
<feature type="binding site" evidence="15">
    <location>
        <position position="471"/>
    </location>
    <ligand>
        <name>Mg(2+)</name>
        <dbReference type="ChEBI" id="CHEBI:18420"/>
        <note>shared with alpha subunit</note>
    </ligand>
</feature>
<gene>
    <name evidence="15" type="primary">pheT</name>
    <name evidence="20" type="ORF">A2482_01225</name>
</gene>
<dbReference type="Pfam" id="PF17759">
    <property type="entry name" value="tRNA_synthFbeta"/>
    <property type="match status" value="1"/>
</dbReference>
<evidence type="ECO:0000256" key="12">
    <source>
        <dbReference type="ARBA" id="ARBA00022917"/>
    </source>
</evidence>
<evidence type="ECO:0000256" key="4">
    <source>
        <dbReference type="ARBA" id="ARBA00022490"/>
    </source>
</evidence>
<dbReference type="Pfam" id="PF01588">
    <property type="entry name" value="tRNA_bind"/>
    <property type="match status" value="1"/>
</dbReference>
<dbReference type="InterPro" id="IPR005147">
    <property type="entry name" value="tRNA_synthase_B5-dom"/>
</dbReference>
<dbReference type="GO" id="GO:0000049">
    <property type="term" value="F:tRNA binding"/>
    <property type="evidence" value="ECO:0007669"/>
    <property type="project" value="UniProtKB-UniRule"/>
</dbReference>
<sequence>MYVSLNWLKQHVDLPTDIDPKDLALRLTMATVEVEEIKKKAENLDGVVVGELLEIKRHPNADKLSIAKVDVGEDKPRQIIFGQMVDMSPGFKVPVALAPTILPGNKKIEKAKLRGEESEGMLCLDQELGLLKEGVSIHFFEKDVKNGTPIKKALGLDDVIIEIDNKSVTNRPDLWGHYGLAREVAAIYGLPLKEYAVNKLKSGKGVSLSVEVNDCEACPRYMAVAVKGIKVGQSPEWLRRRMEAIGQKSINNIVDVTNYLMFDLGQPLHAFSADKIADGKIIVRRAEASETLTTLDGVKRSLEPTDLVIADKDRAVALAGVMGSADSEIHDATETIIIESANFEPATIRLTANRLGLRSEAAMRFEKSLDPKMTEMALRRAVDLIVEMIPGAKVASAIIDVRNFKQFLGPIEISWDFINKRIGQPIDQEKIVGILSGLGFGVKKKKQGLSVRIPTWRATKDIGLPEDLIEEVARVYGYDNIVSTMPLAAMEYVEENKLRQLERQVKDLLAIGAHANEVYNSSFSDAAFLTRLGAPLNEIELENPWTQDSRFMRSSLVPNLLKNVSDNLRFYEALNIFEVGKVFVDDGSGEIARPGTDERLPSQDLHVTGVIVGVAGTDPFFAAKGTVQKMCSELGLNVDFVTAENKMIWCHPRQHLEVVFNKAVLGYVAAVHPAALQAAGIGKASGLFDLNLDKLVKHFPMIKKYTPLAKYPAVPLDLSIVVGEDTPWQAIKQLAEAVDSVLVQSVDLLDVFKNDKIESGKKSITLRATYRAIDRTLSLEEAMKLHEKLAGQLAKAYGAEVRR</sequence>
<protein>
    <recommendedName>
        <fullName evidence="15">Phenylalanine--tRNA ligase beta subunit</fullName>
        <ecNumber evidence="15">6.1.1.20</ecNumber>
    </recommendedName>
    <alternativeName>
        <fullName evidence="15">Phenylalanyl-tRNA synthetase beta subunit</fullName>
        <shortName evidence="15">PheRS</shortName>
    </alternativeName>
</protein>
<dbReference type="Pfam" id="PF03484">
    <property type="entry name" value="B5"/>
    <property type="match status" value="1"/>
</dbReference>
<dbReference type="Gene3D" id="3.50.40.10">
    <property type="entry name" value="Phenylalanyl-trna Synthetase, Chain B, domain 3"/>
    <property type="match status" value="1"/>
</dbReference>
<evidence type="ECO:0000256" key="5">
    <source>
        <dbReference type="ARBA" id="ARBA00022555"/>
    </source>
</evidence>
<dbReference type="Gene3D" id="3.30.56.10">
    <property type="match status" value="2"/>
</dbReference>
<dbReference type="InterPro" id="IPR020825">
    <property type="entry name" value="Phe-tRNA_synthase-like_B3/B4"/>
</dbReference>
<dbReference type="InterPro" id="IPR045060">
    <property type="entry name" value="Phe-tRNA-ligase_IIc_bsu"/>
</dbReference>
<feature type="binding site" evidence="15">
    <location>
        <position position="470"/>
    </location>
    <ligand>
        <name>Mg(2+)</name>
        <dbReference type="ChEBI" id="CHEBI:18420"/>
        <note>shared with alpha subunit</note>
    </ligand>
</feature>
<dbReference type="InterPro" id="IPR009061">
    <property type="entry name" value="DNA-bd_dom_put_sf"/>
</dbReference>
<keyword evidence="6 15" id="KW-0436">Ligase</keyword>
<evidence type="ECO:0000313" key="21">
    <source>
        <dbReference type="Proteomes" id="UP000178656"/>
    </source>
</evidence>
<dbReference type="AlphaFoldDB" id="A0A1F5TDV5"/>
<dbReference type="PROSITE" id="PS51483">
    <property type="entry name" value="B5"/>
    <property type="match status" value="1"/>
</dbReference>
<dbReference type="Gene3D" id="3.30.70.380">
    <property type="entry name" value="Ferrodoxin-fold anticodon-binding domain"/>
    <property type="match status" value="1"/>
</dbReference>
<dbReference type="SUPFAM" id="SSF46955">
    <property type="entry name" value="Putative DNA-binding domain"/>
    <property type="match status" value="1"/>
</dbReference>
<accession>A0A1F5TDV5</accession>
<keyword evidence="9 15" id="KW-0067">ATP-binding</keyword>
<dbReference type="InterPro" id="IPR002547">
    <property type="entry name" value="tRNA-bd_dom"/>
</dbReference>
<evidence type="ECO:0000256" key="3">
    <source>
        <dbReference type="ARBA" id="ARBA00011209"/>
    </source>
</evidence>
<dbReference type="NCBIfam" id="TIGR00472">
    <property type="entry name" value="pheT_bact"/>
    <property type="match status" value="1"/>
</dbReference>
<evidence type="ECO:0000259" key="19">
    <source>
        <dbReference type="PROSITE" id="PS51483"/>
    </source>
</evidence>
<dbReference type="SUPFAM" id="SSF56037">
    <property type="entry name" value="PheT/TilS domain"/>
    <property type="match status" value="1"/>
</dbReference>